<comment type="caution">
    <text evidence="1">The sequence shown here is derived from an EMBL/GenBank/DDBJ whole genome shotgun (WGS) entry which is preliminary data.</text>
</comment>
<dbReference type="Proteomes" id="UP000015520">
    <property type="component" value="Unassembled WGS sequence"/>
</dbReference>
<dbReference type="EMBL" id="AUPZ01000015">
    <property type="protein sequence ID" value="EQB34612.1"/>
    <property type="molecule type" value="Genomic_DNA"/>
</dbReference>
<organism evidence="1 2">
    <name type="scientific">Sulfurimonas hongkongensis</name>
    <dbReference type="NCBI Taxonomy" id="1172190"/>
    <lineage>
        <taxon>Bacteria</taxon>
        <taxon>Pseudomonadati</taxon>
        <taxon>Campylobacterota</taxon>
        <taxon>Epsilonproteobacteria</taxon>
        <taxon>Campylobacterales</taxon>
        <taxon>Sulfurimonadaceae</taxon>
        <taxon>Sulfurimonas</taxon>
    </lineage>
</organism>
<accession>T0JCS9</accession>
<dbReference type="RefSeq" id="WP_021288332.1">
    <property type="nucleotide sequence ID" value="NZ_AUPZ01000015.1"/>
</dbReference>
<dbReference type="AlphaFoldDB" id="T0JCS9"/>
<dbReference type="PATRIC" id="fig|1172190.3.peg.2020"/>
<dbReference type="SUPFAM" id="SSF55821">
    <property type="entry name" value="YrdC/RibB"/>
    <property type="match status" value="1"/>
</dbReference>
<keyword evidence="2" id="KW-1185">Reference proteome</keyword>
<reference evidence="1 2" key="1">
    <citation type="submission" date="2013-07" db="EMBL/GenBank/DDBJ databases">
        <title>Sulfurimonas hongkongensis AST-10 Genome Sequencing.</title>
        <authorList>
            <person name="Cai L."/>
            <person name="Zhang T."/>
        </authorList>
    </citation>
    <scope>NUCLEOTIDE SEQUENCE [LARGE SCALE GENOMIC DNA]</scope>
    <source>
        <strain evidence="1 2">AST-10</strain>
    </source>
</reference>
<evidence type="ECO:0000313" key="1">
    <source>
        <dbReference type="EMBL" id="EQB34612.1"/>
    </source>
</evidence>
<dbReference type="eggNOG" id="COG0009">
    <property type="taxonomic scope" value="Bacteria"/>
</dbReference>
<dbReference type="InterPro" id="IPR017945">
    <property type="entry name" value="DHBP_synth_RibB-like_a/b_dom"/>
</dbReference>
<evidence type="ECO:0000313" key="2">
    <source>
        <dbReference type="Proteomes" id="UP000015520"/>
    </source>
</evidence>
<evidence type="ECO:0008006" key="3">
    <source>
        <dbReference type="Google" id="ProtNLM"/>
    </source>
</evidence>
<name>T0JCS9_9BACT</name>
<sequence length="157" mass="18214">MVRLKSLTRLSNIRVRVILAQTDTTVGFLSQDQQKLKEIKKRSQDKPFIKVYKDFKALLCSKTRIPQKFKNSVRRAKKTTFIVKNSSFRVSKSSLDSQLLRDLVWHYSTSANEAGGDFDMVFCTDKADIIVQNKDGLHQRSSSSLYLINNQKRRKLR</sequence>
<gene>
    <name evidence="1" type="ORF">M947_10470</name>
</gene>
<proteinExistence type="predicted"/>
<dbReference type="STRING" id="1172190.M947_10470"/>
<protein>
    <recommendedName>
        <fullName evidence="3">Sua5 YciO YrdC YwlC family protein</fullName>
    </recommendedName>
</protein>